<comment type="caution">
    <text evidence="2">The sequence shown here is derived from an EMBL/GenBank/DDBJ whole genome shotgun (WGS) entry which is preliminary data.</text>
</comment>
<dbReference type="Proteomes" id="UP000601435">
    <property type="component" value="Unassembled WGS sequence"/>
</dbReference>
<gene>
    <name evidence="2" type="primary">pyrABCN</name>
    <name evidence="2" type="ORF">SNEC2469_LOCUS34141</name>
</gene>
<dbReference type="OrthoDB" id="408985at2759"/>
<sequence length="363" mass="41107">MSRAVVGIHVALYCLAAAHGSAEGTIRGASHARFLDVQYFNRTDVDSLLARQMTHDPKTTPRLRHLRVDLEPIFRTLAKTPNGGLSHQAAKYALFRFFLHERSWLVKGLEPEGIWQTQPERLRKVWESWVPSYLQQRFEEAKQSEGASLDDLVEMTAVIEDLVQQESRKQMAKVFESLDLPLNGPLSRADADMAVDMYLLVVLTAQNLTLAEPAKNRKRVSRLHRRVEHGEALRWLRHLEDRILVEQGKVYDFSSISKVAEAFGLEFPSFNDKECSDLKARLVSMEGGSRKPGRIPLTDFYGSIAYRHWNFSESPDYLRDLGSWTSPIPTGHMSSWPTTSQATTTACERMVCTRFAAAASAET</sequence>
<keyword evidence="1" id="KW-0732">Signal</keyword>
<dbReference type="AlphaFoldDB" id="A0A813CFF1"/>
<evidence type="ECO:0000313" key="3">
    <source>
        <dbReference type="Proteomes" id="UP000601435"/>
    </source>
</evidence>
<accession>A0A813CFF1</accession>
<protein>
    <submittedName>
        <fullName evidence="2">PyrABCN protein</fullName>
    </submittedName>
</protein>
<feature type="signal peptide" evidence="1">
    <location>
        <begin position="1"/>
        <end position="20"/>
    </location>
</feature>
<keyword evidence="3" id="KW-1185">Reference proteome</keyword>
<evidence type="ECO:0000313" key="2">
    <source>
        <dbReference type="EMBL" id="CAE7941080.1"/>
    </source>
</evidence>
<proteinExistence type="predicted"/>
<feature type="chain" id="PRO_5033002678" evidence="1">
    <location>
        <begin position="21"/>
        <end position="363"/>
    </location>
</feature>
<organism evidence="2 3">
    <name type="scientific">Symbiodinium necroappetens</name>
    <dbReference type="NCBI Taxonomy" id="1628268"/>
    <lineage>
        <taxon>Eukaryota</taxon>
        <taxon>Sar</taxon>
        <taxon>Alveolata</taxon>
        <taxon>Dinophyceae</taxon>
        <taxon>Suessiales</taxon>
        <taxon>Symbiodiniaceae</taxon>
        <taxon>Symbiodinium</taxon>
    </lineage>
</organism>
<dbReference type="EMBL" id="CAJNJA010093029">
    <property type="protein sequence ID" value="CAE7941080.1"/>
    <property type="molecule type" value="Genomic_DNA"/>
</dbReference>
<evidence type="ECO:0000256" key="1">
    <source>
        <dbReference type="SAM" id="SignalP"/>
    </source>
</evidence>
<reference evidence="2" key="1">
    <citation type="submission" date="2021-02" db="EMBL/GenBank/DDBJ databases">
        <authorList>
            <person name="Dougan E. K."/>
            <person name="Rhodes N."/>
            <person name="Thang M."/>
            <person name="Chan C."/>
        </authorList>
    </citation>
    <scope>NUCLEOTIDE SEQUENCE</scope>
</reference>
<name>A0A813CFF1_9DINO</name>